<feature type="compositionally biased region" description="Basic and acidic residues" evidence="1">
    <location>
        <begin position="7"/>
        <end position="19"/>
    </location>
</feature>
<evidence type="ECO:0000256" key="1">
    <source>
        <dbReference type="SAM" id="MobiDB-lite"/>
    </source>
</evidence>
<protein>
    <submittedName>
        <fullName evidence="2">Uncharacterized protein</fullName>
    </submittedName>
</protein>
<dbReference type="Proteomes" id="UP001341840">
    <property type="component" value="Unassembled WGS sequence"/>
</dbReference>
<evidence type="ECO:0000313" key="3">
    <source>
        <dbReference type="Proteomes" id="UP001341840"/>
    </source>
</evidence>
<organism evidence="2 3">
    <name type="scientific">Stylosanthes scabra</name>
    <dbReference type="NCBI Taxonomy" id="79078"/>
    <lineage>
        <taxon>Eukaryota</taxon>
        <taxon>Viridiplantae</taxon>
        <taxon>Streptophyta</taxon>
        <taxon>Embryophyta</taxon>
        <taxon>Tracheophyta</taxon>
        <taxon>Spermatophyta</taxon>
        <taxon>Magnoliopsida</taxon>
        <taxon>eudicotyledons</taxon>
        <taxon>Gunneridae</taxon>
        <taxon>Pentapetalae</taxon>
        <taxon>rosids</taxon>
        <taxon>fabids</taxon>
        <taxon>Fabales</taxon>
        <taxon>Fabaceae</taxon>
        <taxon>Papilionoideae</taxon>
        <taxon>50 kb inversion clade</taxon>
        <taxon>dalbergioids sensu lato</taxon>
        <taxon>Dalbergieae</taxon>
        <taxon>Pterocarpus clade</taxon>
        <taxon>Stylosanthes</taxon>
    </lineage>
</organism>
<dbReference type="EMBL" id="JASCZI010181266">
    <property type="protein sequence ID" value="MED6180421.1"/>
    <property type="molecule type" value="Genomic_DNA"/>
</dbReference>
<reference evidence="2 3" key="1">
    <citation type="journal article" date="2023" name="Plants (Basel)">
        <title>Bridging the Gap: Combining Genomics and Transcriptomics Approaches to Understand Stylosanthes scabra, an Orphan Legume from the Brazilian Caatinga.</title>
        <authorList>
            <person name="Ferreira-Neto J.R.C."/>
            <person name="da Silva M.D."/>
            <person name="Binneck E."/>
            <person name="de Melo N.F."/>
            <person name="da Silva R.H."/>
            <person name="de Melo A.L.T.M."/>
            <person name="Pandolfi V."/>
            <person name="Bustamante F.O."/>
            <person name="Brasileiro-Vidal A.C."/>
            <person name="Benko-Iseppon A.M."/>
        </authorList>
    </citation>
    <scope>NUCLEOTIDE SEQUENCE [LARGE SCALE GENOMIC DNA]</scope>
    <source>
        <tissue evidence="2">Leaves</tissue>
    </source>
</reference>
<proteinExistence type="predicted"/>
<keyword evidence="3" id="KW-1185">Reference proteome</keyword>
<accession>A0ABU6W3F5</accession>
<sequence length="139" mass="16002">MQKQKKTKEPRWPKKKGADSRCSPSAINKIMTSIIKDNARMAEVDAMGFANFQHIPEWTVNQEIYTYLATKFDVENNLIKDDVANIEINAEIVECALGLPSGDDFPEYDPKDLEYKALQSRWDNYSLINLKDFVIRCPL</sequence>
<comment type="caution">
    <text evidence="2">The sequence shown here is derived from an EMBL/GenBank/DDBJ whole genome shotgun (WGS) entry which is preliminary data.</text>
</comment>
<gene>
    <name evidence="2" type="ORF">PIB30_010051</name>
</gene>
<feature type="region of interest" description="Disordered" evidence="1">
    <location>
        <begin position="1"/>
        <end position="23"/>
    </location>
</feature>
<name>A0ABU6W3F5_9FABA</name>
<evidence type="ECO:0000313" key="2">
    <source>
        <dbReference type="EMBL" id="MED6180421.1"/>
    </source>
</evidence>